<accession>A0A6J1T5Y3</accession>
<name>A0A6J1T5Y3_FRAOC</name>
<feature type="compositionally biased region" description="Basic and acidic residues" evidence="1">
    <location>
        <begin position="161"/>
        <end position="177"/>
    </location>
</feature>
<evidence type="ECO:0000313" key="3">
    <source>
        <dbReference type="RefSeq" id="XP_026289014.2"/>
    </source>
</evidence>
<evidence type="ECO:0000256" key="1">
    <source>
        <dbReference type="SAM" id="MobiDB-lite"/>
    </source>
</evidence>
<dbReference type="RefSeq" id="XP_026289014.2">
    <property type="nucleotide sequence ID" value="XM_026433229.2"/>
</dbReference>
<gene>
    <name evidence="3" type="primary">LOC113213998</name>
</gene>
<evidence type="ECO:0000313" key="2">
    <source>
        <dbReference type="Proteomes" id="UP000504606"/>
    </source>
</evidence>
<feature type="compositionally biased region" description="Basic residues" evidence="1">
    <location>
        <begin position="118"/>
        <end position="127"/>
    </location>
</feature>
<dbReference type="KEGG" id="foc:113213998"/>
<reference evidence="3" key="1">
    <citation type="submission" date="2025-08" db="UniProtKB">
        <authorList>
            <consortium name="RefSeq"/>
        </authorList>
    </citation>
    <scope>IDENTIFICATION</scope>
    <source>
        <tissue evidence="3">Whole organism</tissue>
    </source>
</reference>
<organism evidence="2 3">
    <name type="scientific">Frankliniella occidentalis</name>
    <name type="common">Western flower thrips</name>
    <name type="synonym">Euthrips occidentalis</name>
    <dbReference type="NCBI Taxonomy" id="133901"/>
    <lineage>
        <taxon>Eukaryota</taxon>
        <taxon>Metazoa</taxon>
        <taxon>Ecdysozoa</taxon>
        <taxon>Arthropoda</taxon>
        <taxon>Hexapoda</taxon>
        <taxon>Insecta</taxon>
        <taxon>Pterygota</taxon>
        <taxon>Neoptera</taxon>
        <taxon>Paraneoptera</taxon>
        <taxon>Thysanoptera</taxon>
        <taxon>Terebrantia</taxon>
        <taxon>Thripoidea</taxon>
        <taxon>Thripidae</taxon>
        <taxon>Frankliniella</taxon>
    </lineage>
</organism>
<protein>
    <submittedName>
        <fullName evidence="3">ABC transporter F family member 4-like</fullName>
    </submittedName>
</protein>
<keyword evidence="2" id="KW-1185">Reference proteome</keyword>
<feature type="compositionally biased region" description="Basic and acidic residues" evidence="1">
    <location>
        <begin position="209"/>
        <end position="275"/>
    </location>
</feature>
<feature type="region of interest" description="Disordered" evidence="1">
    <location>
        <begin position="109"/>
        <end position="275"/>
    </location>
</feature>
<proteinExistence type="predicted"/>
<dbReference type="AlphaFoldDB" id="A0A6J1T5Y3"/>
<dbReference type="GeneID" id="113213998"/>
<sequence>MEEIPEKKSTFQGLRVAVPEVSQERKIFQLSVVPMKKEKPTPKTPEELKAIVNRVSKKMQEDKRKEDSKQAKEVQLLHKPKLDVQNLKRKIMGAKKGVKIQVIEAPRAIAQPRQQVRVQKRPTKPVKRACYETPKSKEFISESSEDSDEESAKQVKSKIVGKPEETKPKKTDDKMVENEQEDQATGKNESKENILQEDLALSESEEEPEERKDNEKVQRGTEDSNEKEEKNGKSEEEPQERKDNEKVQEGKENSNEKENEKIETQEEKQAKEEQIKWKLIPMEDISVPTPKRDWIQEKWNARNKEMEEKNLKVHPDDPRFNARCKKCRERFHYTKECTKEKKKQP</sequence>
<dbReference type="Proteomes" id="UP000504606">
    <property type="component" value="Unplaced"/>
</dbReference>